<name>A0A7J6S1G9_PEROL</name>
<dbReference type="GO" id="GO:0016020">
    <property type="term" value="C:membrane"/>
    <property type="evidence" value="ECO:0007669"/>
    <property type="project" value="TreeGrafter"/>
</dbReference>
<feature type="region of interest" description="Disordered" evidence="7">
    <location>
        <begin position="224"/>
        <end position="260"/>
    </location>
</feature>
<keyword evidence="3" id="KW-0963">Cytoplasm</keyword>
<dbReference type="EMBL" id="JABANO010021730">
    <property type="protein sequence ID" value="KAF4726342.1"/>
    <property type="molecule type" value="Genomic_DNA"/>
</dbReference>
<reference evidence="13 14" key="1">
    <citation type="submission" date="2020-04" db="EMBL/GenBank/DDBJ databases">
        <title>Perkinsus olseni comparative genomics.</title>
        <authorList>
            <person name="Bogema D.R."/>
        </authorList>
    </citation>
    <scope>NUCLEOTIDE SEQUENCE [LARGE SCALE GENOMIC DNA]</scope>
    <source>
        <strain evidence="13 14">ATCC PRA-207</strain>
    </source>
</reference>
<proteinExistence type="predicted"/>
<dbReference type="AlphaFoldDB" id="A0A7J6S1G9"/>
<protein>
    <recommendedName>
        <fullName evidence="15">Bardet-Biedl syndrome 2 protein</fullName>
    </recommendedName>
</protein>
<evidence type="ECO:0000259" key="9">
    <source>
        <dbReference type="Pfam" id="PF14783"/>
    </source>
</evidence>
<dbReference type="InterPro" id="IPR029429">
    <property type="entry name" value="BBS2_Mid"/>
</dbReference>
<feature type="domain" description="Ciliary BBSome complex subunit 2 middle region" evidence="9">
    <location>
        <begin position="75"/>
        <end position="176"/>
    </location>
</feature>
<dbReference type="InterPro" id="IPR055380">
    <property type="entry name" value="BBS2_hp_dom"/>
</dbReference>
<dbReference type="Pfam" id="PF14782">
    <property type="entry name" value="BBS2_GAE"/>
    <property type="match status" value="1"/>
</dbReference>
<evidence type="ECO:0000256" key="2">
    <source>
        <dbReference type="ARBA" id="ARBA00004245"/>
    </source>
</evidence>
<dbReference type="InterPro" id="IPR029333">
    <property type="entry name" value="BBS2_GAE_dom"/>
</dbReference>
<keyword evidence="6" id="KW-0966">Cell projection</keyword>
<dbReference type="Proteomes" id="UP000553632">
    <property type="component" value="Unassembled WGS sequence"/>
</dbReference>
<feature type="domain" description="BBS2 GAE" evidence="8">
    <location>
        <begin position="293"/>
        <end position="372"/>
    </location>
</feature>
<evidence type="ECO:0000313" key="13">
    <source>
        <dbReference type="EMBL" id="KAF4726342.1"/>
    </source>
</evidence>
<dbReference type="GO" id="GO:1905515">
    <property type="term" value="P:non-motile cilium assembly"/>
    <property type="evidence" value="ECO:0007669"/>
    <property type="project" value="InterPro"/>
</dbReference>
<evidence type="ECO:0000256" key="4">
    <source>
        <dbReference type="ARBA" id="ARBA00023069"/>
    </source>
</evidence>
<dbReference type="SUPFAM" id="SSF50978">
    <property type="entry name" value="WD40 repeat-like"/>
    <property type="match status" value="1"/>
</dbReference>
<feature type="compositionally biased region" description="Polar residues" evidence="7">
    <location>
        <begin position="233"/>
        <end position="254"/>
    </location>
</feature>
<keyword evidence="5" id="KW-0206">Cytoskeleton</keyword>
<feature type="domain" description="BBS2 hairpin" evidence="11">
    <location>
        <begin position="492"/>
        <end position="584"/>
    </location>
</feature>
<dbReference type="GO" id="GO:0036064">
    <property type="term" value="C:ciliary basal body"/>
    <property type="evidence" value="ECO:0007669"/>
    <property type="project" value="TreeGrafter"/>
</dbReference>
<evidence type="ECO:0000256" key="1">
    <source>
        <dbReference type="ARBA" id="ARBA00004138"/>
    </source>
</evidence>
<comment type="caution">
    <text evidence="13">The sequence shown here is derived from an EMBL/GenBank/DDBJ whole genome shotgun (WGS) entry which is preliminary data.</text>
</comment>
<gene>
    <name evidence="13" type="ORF">FOZ63_004451</name>
</gene>
<feature type="domain" description="CFAP65 tenth Ig-like" evidence="12">
    <location>
        <begin position="615"/>
        <end position="676"/>
    </location>
</feature>
<organism evidence="13 14">
    <name type="scientific">Perkinsus olseni</name>
    <name type="common">Perkinsus atlanticus</name>
    <dbReference type="NCBI Taxonomy" id="32597"/>
    <lineage>
        <taxon>Eukaryota</taxon>
        <taxon>Sar</taxon>
        <taxon>Alveolata</taxon>
        <taxon>Perkinsozoa</taxon>
        <taxon>Perkinsea</taxon>
        <taxon>Perkinsida</taxon>
        <taxon>Perkinsidae</taxon>
        <taxon>Perkinsus</taxon>
    </lineage>
</organism>
<feature type="non-terminal residue" evidence="13">
    <location>
        <position position="913"/>
    </location>
</feature>
<dbReference type="PANTHER" id="PTHR32465:SF0">
    <property type="entry name" value="BARDET-BIEDL SYNDROME 2 PROTEIN"/>
    <property type="match status" value="1"/>
</dbReference>
<evidence type="ECO:0000259" key="10">
    <source>
        <dbReference type="Pfam" id="PF23350"/>
    </source>
</evidence>
<evidence type="ECO:0000256" key="3">
    <source>
        <dbReference type="ARBA" id="ARBA00022490"/>
    </source>
</evidence>
<keyword evidence="14" id="KW-1185">Reference proteome</keyword>
<feature type="domain" description="BBS2 platform" evidence="10">
    <location>
        <begin position="387"/>
        <end position="479"/>
    </location>
</feature>
<accession>A0A7J6S1G9</accession>
<evidence type="ECO:0000256" key="6">
    <source>
        <dbReference type="ARBA" id="ARBA00023273"/>
    </source>
</evidence>
<dbReference type="InterPro" id="IPR016616">
    <property type="entry name" value="Bardet-Biedl_syndrome_2_prot"/>
</dbReference>
<dbReference type="PANTHER" id="PTHR32465">
    <property type="entry name" value="BARDET-BIEDL SYNDROME 2 PROTEIN"/>
    <property type="match status" value="1"/>
</dbReference>
<dbReference type="Pfam" id="PF24291">
    <property type="entry name" value="Ig_CFAP65"/>
    <property type="match status" value="1"/>
</dbReference>
<dbReference type="Pfam" id="PF23353">
    <property type="entry name" value="BBS2_hp"/>
    <property type="match status" value="1"/>
</dbReference>
<evidence type="ECO:0000256" key="7">
    <source>
        <dbReference type="SAM" id="MobiDB-lite"/>
    </source>
</evidence>
<evidence type="ECO:0008006" key="15">
    <source>
        <dbReference type="Google" id="ProtNLM"/>
    </source>
</evidence>
<dbReference type="InterPro" id="IPR056305">
    <property type="entry name" value="Ig_CFAP65_10th"/>
</dbReference>
<evidence type="ECO:0000259" key="12">
    <source>
        <dbReference type="Pfam" id="PF24291"/>
    </source>
</evidence>
<dbReference type="GO" id="GO:0034464">
    <property type="term" value="C:BBSome"/>
    <property type="evidence" value="ECO:0007669"/>
    <property type="project" value="InterPro"/>
</dbReference>
<dbReference type="InterPro" id="IPR036322">
    <property type="entry name" value="WD40_repeat_dom_sf"/>
</dbReference>
<dbReference type="Pfam" id="PF23350">
    <property type="entry name" value="BBS2_pf"/>
    <property type="match status" value="1"/>
</dbReference>
<evidence type="ECO:0000259" key="8">
    <source>
        <dbReference type="Pfam" id="PF14782"/>
    </source>
</evidence>
<evidence type="ECO:0000259" key="11">
    <source>
        <dbReference type="Pfam" id="PF23353"/>
    </source>
</evidence>
<evidence type="ECO:0000256" key="5">
    <source>
        <dbReference type="ARBA" id="ARBA00023212"/>
    </source>
</evidence>
<sequence>MPDGVSALSIADALPGSTAVEGGGSVVLAGGDCNIKGFDRGGGEVFWTITGDRVMALESLKPSAEGLQQHQFASSVLICGTDDYQIRILAGEAEVIADITEADAVCHLVSLGHRNRFGYGLANGTVGVYEGAKRLWRVRSRHAPSCLLAFSPRTEENNRSRMELAIGWMNGLVEIRKQSNGQVTFKSRVGPDPLAGVVTMDYIGCPVPVLMTIDIEGRVHAWMPQPREETPEQESLQIVRSEPVESNSTEQLSSEAPVDDLPVLDGTTIKKDAAGPDVGVLAADLVVDSAKGVALRLAVPTGVIQKVVVTAEGLYGADGHVVRPQPPAKQLEVELPIPRDVETTLTVKCITGVTKASREHTVLEAQIKLPRFAMYRYAGSSLEEHGGTAPTGSASFRITERIEKVQLWIRESFIMADWHETLKEGSGEFLKVAFVSCRKSADEEALGLEIAMKADGSVSIATDCMQLAADVIQHLCCFLKVTELEASCRATAEVEQAMQLIDEYDNLRQKMTADMADSARTVKELLVRMEDLRLCDYTRKLKQALVNVQRVSRGIIADYSKRRGNHRMLLEALRELNLWINRGANLRVGKAQAAVVAGCKRALKDRDAATLVGCPCTWRIRSDSIDKLNKDNYNFHVLDIRPSSGFLKANSSTFLRVIFYPLEATDYRAQVHVEAESSGSADEVVQEELDLGIILPAFDPRKSTPSPSSSSIFSPHLPLQPLGPVHTYGAALSVEHLDFGRTPAGSTRHRITVLVNYTEEMVMHYKWDLRGLLIDADDGGRITISPQEGYILPGEEQVVAFTLVAPSVGRAGDSEVNMMGIDAEVQCSIVSWIPFEDFKQGHSSQSEGPSPKAVQEEVLAEHRGHRHQPAYSTRDPFKPKHVSVVNRLTVSRYRNLASTVGGQKYLNDNLGRS</sequence>
<comment type="subcellular location">
    <subcellularLocation>
        <location evidence="1">Cell projection</location>
        <location evidence="1">Cilium</location>
    </subcellularLocation>
    <subcellularLocation>
        <location evidence="2">Cytoplasm</location>
        <location evidence="2">Cytoskeleton</location>
    </subcellularLocation>
</comment>
<dbReference type="Gene3D" id="2.60.40.10">
    <property type="entry name" value="Immunoglobulins"/>
    <property type="match status" value="1"/>
</dbReference>
<keyword evidence="4" id="KW-0969">Cilium</keyword>
<dbReference type="GO" id="GO:0031514">
    <property type="term" value="C:motile cilium"/>
    <property type="evidence" value="ECO:0007669"/>
    <property type="project" value="TreeGrafter"/>
</dbReference>
<dbReference type="InterPro" id="IPR013783">
    <property type="entry name" value="Ig-like_fold"/>
</dbReference>
<evidence type="ECO:0000313" key="14">
    <source>
        <dbReference type="Proteomes" id="UP000553632"/>
    </source>
</evidence>
<dbReference type="InterPro" id="IPR055379">
    <property type="entry name" value="BBS2_pf_dom"/>
</dbReference>
<dbReference type="Pfam" id="PF14783">
    <property type="entry name" value="BBS2_Mid"/>
    <property type="match status" value="1"/>
</dbReference>